<dbReference type="Proteomes" id="UP000053342">
    <property type="component" value="Unassembled WGS sequence"/>
</dbReference>
<dbReference type="VEuPathDB" id="FungiDB:PV06_08196"/>
<name>A0A0D2BPX6_9EURO</name>
<accession>A0A0D2BPX6</accession>
<evidence type="ECO:0000256" key="2">
    <source>
        <dbReference type="ARBA" id="ARBA00022576"/>
    </source>
</evidence>
<keyword evidence="4 5" id="KW-0663">Pyridoxal phosphate</keyword>
<dbReference type="SUPFAM" id="SSF53383">
    <property type="entry name" value="PLP-dependent transferases"/>
    <property type="match status" value="1"/>
</dbReference>
<dbReference type="PANTHER" id="PTHR43094">
    <property type="entry name" value="AMINOTRANSFERASE"/>
    <property type="match status" value="1"/>
</dbReference>
<dbReference type="Pfam" id="PF00202">
    <property type="entry name" value="Aminotran_3"/>
    <property type="match status" value="1"/>
</dbReference>
<dbReference type="InterPro" id="IPR005814">
    <property type="entry name" value="Aminotrans_3"/>
</dbReference>
<dbReference type="InterPro" id="IPR015421">
    <property type="entry name" value="PyrdxlP-dep_Trfase_major"/>
</dbReference>
<dbReference type="FunFam" id="3.40.640.10:FF:000014">
    <property type="entry name" value="Adenosylmethionine-8-amino-7-oxononanoate aminotransferase, probable"/>
    <property type="match status" value="1"/>
</dbReference>
<evidence type="ECO:0000256" key="5">
    <source>
        <dbReference type="RuleBase" id="RU003560"/>
    </source>
</evidence>
<dbReference type="GO" id="GO:0008483">
    <property type="term" value="F:transaminase activity"/>
    <property type="evidence" value="ECO:0007669"/>
    <property type="project" value="UniProtKB-KW"/>
</dbReference>
<dbReference type="Gene3D" id="3.40.640.10">
    <property type="entry name" value="Type I PLP-dependent aspartate aminotransferase-like (Major domain)"/>
    <property type="match status" value="1"/>
</dbReference>
<dbReference type="PIRSF" id="PIRSF000521">
    <property type="entry name" value="Transaminase_4ab_Lys_Orn"/>
    <property type="match status" value="1"/>
</dbReference>
<gene>
    <name evidence="6" type="ORF">PV06_08196</name>
</gene>
<dbReference type="AlphaFoldDB" id="A0A0D2BPX6"/>
<protein>
    <recommendedName>
        <fullName evidence="8">Aminotransferase</fullName>
    </recommendedName>
</protein>
<evidence type="ECO:0000256" key="1">
    <source>
        <dbReference type="ARBA" id="ARBA00008954"/>
    </source>
</evidence>
<dbReference type="HOGENOM" id="CLU_016922_4_1_1"/>
<dbReference type="GeneID" id="27360270"/>
<dbReference type="InterPro" id="IPR015424">
    <property type="entry name" value="PyrdxlP-dep_Trfase"/>
</dbReference>
<dbReference type="Gene3D" id="3.90.1150.10">
    <property type="entry name" value="Aspartate Aminotransferase, domain 1"/>
    <property type="match status" value="1"/>
</dbReference>
<evidence type="ECO:0000313" key="6">
    <source>
        <dbReference type="EMBL" id="KIW39597.1"/>
    </source>
</evidence>
<evidence type="ECO:0000256" key="4">
    <source>
        <dbReference type="ARBA" id="ARBA00022898"/>
    </source>
</evidence>
<reference evidence="6 7" key="1">
    <citation type="submission" date="2015-01" db="EMBL/GenBank/DDBJ databases">
        <title>The Genome Sequence of Exophiala oligosperma CBS72588.</title>
        <authorList>
            <consortium name="The Broad Institute Genomics Platform"/>
            <person name="Cuomo C."/>
            <person name="de Hoog S."/>
            <person name="Gorbushina A."/>
            <person name="Stielow B."/>
            <person name="Teixiera M."/>
            <person name="Abouelleil A."/>
            <person name="Chapman S.B."/>
            <person name="Priest M."/>
            <person name="Young S.K."/>
            <person name="Wortman J."/>
            <person name="Nusbaum C."/>
            <person name="Birren B."/>
        </authorList>
    </citation>
    <scope>NUCLEOTIDE SEQUENCE [LARGE SCALE GENOMIC DNA]</scope>
    <source>
        <strain evidence="6 7">CBS 72588</strain>
    </source>
</reference>
<dbReference type="OrthoDB" id="4540425at2759"/>
<evidence type="ECO:0000256" key="3">
    <source>
        <dbReference type="ARBA" id="ARBA00022679"/>
    </source>
</evidence>
<sequence length="451" mass="48961">MEETGAERHLLHPFTTLSDESTGAYTIDNAEGVMMQTHSGLQLLDAMSGLWCVNVGYGNPALTDAIHHASQKLSFAHCFWGCSHEYVTRLADKLIELAPGSCMKKVFFGHSGADANDTNLKLARLYFLLLGQPQRTKFLACHDSYHGTTYAAANLSGLPGHHRNFALPESNYIHLSPPDVDDVMNRRRFATPDALVDDLVKELEETIEQEGAETIAAFFAEPIMAVGGIVIPPATYFPRVKDVLDKHGILLVMDDVVCSFGRIGHWFGWETTGVQPDLVSLAKGLTSGYVPMSASMVGARVASVLQQYQKEVGILGHGFTMSGHPVAAAAALANIEEIEKHNLLEQATAKGQSLVRMIRDQSKHLCSILNVRGRGMLIGVQLTTPGTAKADGRMFVDVGEVSRVCLQRGLIVRAVPARNTIALCPPLIISQAQMQTLTDCLVATIAECENQ</sequence>
<dbReference type="CDD" id="cd00610">
    <property type="entry name" value="OAT_like"/>
    <property type="match status" value="1"/>
</dbReference>
<keyword evidence="2" id="KW-0032">Aminotransferase</keyword>
<keyword evidence="7" id="KW-1185">Reference proteome</keyword>
<dbReference type="RefSeq" id="XP_016259813.1">
    <property type="nucleotide sequence ID" value="XM_016409505.1"/>
</dbReference>
<dbReference type="EMBL" id="KN847339">
    <property type="protein sequence ID" value="KIW39597.1"/>
    <property type="molecule type" value="Genomic_DNA"/>
</dbReference>
<organism evidence="6 7">
    <name type="scientific">Exophiala oligosperma</name>
    <dbReference type="NCBI Taxonomy" id="215243"/>
    <lineage>
        <taxon>Eukaryota</taxon>
        <taxon>Fungi</taxon>
        <taxon>Dikarya</taxon>
        <taxon>Ascomycota</taxon>
        <taxon>Pezizomycotina</taxon>
        <taxon>Eurotiomycetes</taxon>
        <taxon>Chaetothyriomycetidae</taxon>
        <taxon>Chaetothyriales</taxon>
        <taxon>Herpotrichiellaceae</taxon>
        <taxon>Exophiala</taxon>
    </lineage>
</organism>
<evidence type="ECO:0000313" key="7">
    <source>
        <dbReference type="Proteomes" id="UP000053342"/>
    </source>
</evidence>
<dbReference type="GO" id="GO:0030170">
    <property type="term" value="F:pyridoxal phosphate binding"/>
    <property type="evidence" value="ECO:0007669"/>
    <property type="project" value="InterPro"/>
</dbReference>
<keyword evidence="3" id="KW-0808">Transferase</keyword>
<proteinExistence type="inferred from homology"/>
<comment type="similarity">
    <text evidence="1 5">Belongs to the class-III pyridoxal-phosphate-dependent aminotransferase family.</text>
</comment>
<dbReference type="PANTHER" id="PTHR43094:SF1">
    <property type="entry name" value="AMINOTRANSFERASE CLASS-III"/>
    <property type="match status" value="1"/>
</dbReference>
<dbReference type="STRING" id="215243.A0A0D2BPX6"/>
<evidence type="ECO:0008006" key="8">
    <source>
        <dbReference type="Google" id="ProtNLM"/>
    </source>
</evidence>
<dbReference type="InterPro" id="IPR015422">
    <property type="entry name" value="PyrdxlP-dep_Trfase_small"/>
</dbReference>